<evidence type="ECO:0000256" key="1">
    <source>
        <dbReference type="ARBA" id="ARBA00000885"/>
    </source>
</evidence>
<protein>
    <recommendedName>
        <fullName evidence="3">HECT-type E3 ubiquitin transferase</fullName>
        <ecNumber evidence="3">2.3.2.26</ecNumber>
    </recommendedName>
</protein>
<dbReference type="GO" id="GO:0016567">
    <property type="term" value="P:protein ubiquitination"/>
    <property type="evidence" value="ECO:0007669"/>
    <property type="project" value="TreeGrafter"/>
</dbReference>
<keyword evidence="4" id="KW-0808">Transferase</keyword>
<keyword evidence="5 6" id="KW-0833">Ubl conjugation pathway</keyword>
<dbReference type="OMA" id="SASHPCA"/>
<comment type="catalytic activity">
    <reaction evidence="1">
        <text>S-ubiquitinyl-[E2 ubiquitin-conjugating enzyme]-L-cysteine + [acceptor protein]-L-lysine = [E2 ubiquitin-conjugating enzyme]-L-cysteine + N(6)-ubiquitinyl-[acceptor protein]-L-lysine.</text>
        <dbReference type="EC" id="2.3.2.26"/>
    </reaction>
</comment>
<dbReference type="InterPro" id="IPR000569">
    <property type="entry name" value="HECT_dom"/>
</dbReference>
<dbReference type="InParanoid" id="A8PZ82"/>
<evidence type="ECO:0000256" key="2">
    <source>
        <dbReference type="ARBA" id="ARBA00004906"/>
    </source>
</evidence>
<dbReference type="InterPro" id="IPR050409">
    <property type="entry name" value="E3_ubiq-protein_ligase"/>
</dbReference>
<name>A8PZ82_MALGO</name>
<evidence type="ECO:0000256" key="4">
    <source>
        <dbReference type="ARBA" id="ARBA00022679"/>
    </source>
</evidence>
<dbReference type="SUPFAM" id="SSF56204">
    <property type="entry name" value="Hect, E3 ligase catalytic domain"/>
    <property type="match status" value="1"/>
</dbReference>
<gene>
    <name evidence="9" type="ORF">MGL_1896</name>
</gene>
<feature type="domain" description="HECT" evidence="8">
    <location>
        <begin position="386"/>
        <end position="571"/>
    </location>
</feature>
<evidence type="ECO:0000313" key="10">
    <source>
        <dbReference type="Proteomes" id="UP000008837"/>
    </source>
</evidence>
<dbReference type="SMART" id="SM00119">
    <property type="entry name" value="HECTc"/>
    <property type="match status" value="1"/>
</dbReference>
<dbReference type="RefSeq" id="XP_001730897.1">
    <property type="nucleotide sequence ID" value="XM_001730845.1"/>
</dbReference>
<evidence type="ECO:0000256" key="3">
    <source>
        <dbReference type="ARBA" id="ARBA00012485"/>
    </source>
</evidence>
<dbReference type="GeneID" id="5855204"/>
<comment type="pathway">
    <text evidence="2">Protein modification; protein ubiquitination.</text>
</comment>
<evidence type="ECO:0000256" key="6">
    <source>
        <dbReference type="PROSITE-ProRule" id="PRU00104"/>
    </source>
</evidence>
<dbReference type="VEuPathDB" id="FungiDB:MGL_1896"/>
<keyword evidence="10" id="KW-1185">Reference proteome</keyword>
<feature type="region of interest" description="Disordered" evidence="7">
    <location>
        <begin position="99"/>
        <end position="119"/>
    </location>
</feature>
<comment type="caution">
    <text evidence="9">The sequence shown here is derived from an EMBL/GenBank/DDBJ whole genome shotgun (WGS) entry which is preliminary data.</text>
</comment>
<dbReference type="PANTHER" id="PTHR11254:SF444">
    <property type="entry name" value="HECT DOMAIN CONTAINING UBIQUITIN LIGASE"/>
    <property type="match status" value="1"/>
</dbReference>
<dbReference type="GO" id="GO:0061630">
    <property type="term" value="F:ubiquitin protein ligase activity"/>
    <property type="evidence" value="ECO:0007669"/>
    <property type="project" value="UniProtKB-EC"/>
</dbReference>
<sequence>MNARASQWRRTGRVPRFDGDSRLVLDGREQCEEGANDQGYAQVIFRDKSMGSGPMANGGAWACMFHAAQTGSIASRAISHGINGAAASSTTALLSVHGTSSSLSKQRPQTFASDASTSADGHDKQVAYKKCDSLDGPPSSDVIDGANKAKMPCIRTLPPLYLQLFDSSLTPEERAQVSSSLSTHLMELGTSRDASIADVLAALEVSSHVSRACTEALATHVDCSVAPYVQAYDLDRLACIVDSLTGALSWHVSAHGARGTEVPISLVHALTCVRDAALHRSTKLSATRFHVAATELPSIVHSYAVWLKGGSDRNLCDKPWLLTLGAKAQILAWEAQCAMRQASNEAWISPTSSTSIMSSPTSGLWRVSVSRASIVNDSLDAFESASFAQLHQPLHVLFRDELAQDAGGLKKEWLQILCDQLQQHLPWMDLGSSEPSMRGLVFFSASCNEEELQRAHLLGMAMGLALYHQVTVPLRLAPAVYTILLALSRGETAPCDLATLAQVKPDLAVGLERLLQEDPANVEQMHLTWQVDDAAVGHVDEGRERTSDLCVGGSARLVTAADREAYVRTFVLFTRCSRRCKGPLEALVHGFARIGVPGDWALSAVAPCPARARELFCAGEMNGPLIRTRCAPIQSMSAFLNATRLMLSVCMRI</sequence>
<dbReference type="EMBL" id="AAYY01000006">
    <property type="protein sequence ID" value="EDP43683.1"/>
    <property type="molecule type" value="Genomic_DNA"/>
</dbReference>
<dbReference type="Gene3D" id="3.30.2160.10">
    <property type="entry name" value="Hect, E3 ligase catalytic domain"/>
    <property type="match status" value="1"/>
</dbReference>
<evidence type="ECO:0000259" key="8">
    <source>
        <dbReference type="PROSITE" id="PS50237"/>
    </source>
</evidence>
<dbReference type="AlphaFoldDB" id="A8PZ82"/>
<dbReference type="PANTHER" id="PTHR11254">
    <property type="entry name" value="HECT DOMAIN UBIQUITIN-PROTEIN LIGASE"/>
    <property type="match status" value="1"/>
</dbReference>
<organism evidence="9 10">
    <name type="scientific">Malassezia globosa (strain ATCC MYA-4612 / CBS 7966)</name>
    <name type="common">Dandruff-associated fungus</name>
    <dbReference type="NCBI Taxonomy" id="425265"/>
    <lineage>
        <taxon>Eukaryota</taxon>
        <taxon>Fungi</taxon>
        <taxon>Dikarya</taxon>
        <taxon>Basidiomycota</taxon>
        <taxon>Ustilaginomycotina</taxon>
        <taxon>Malasseziomycetes</taxon>
        <taxon>Malasseziales</taxon>
        <taxon>Malasseziaceae</taxon>
        <taxon>Malassezia</taxon>
    </lineage>
</organism>
<dbReference type="Proteomes" id="UP000008837">
    <property type="component" value="Unassembled WGS sequence"/>
</dbReference>
<comment type="caution">
    <text evidence="6">Lacks conserved residue(s) required for the propagation of feature annotation.</text>
</comment>
<proteinExistence type="predicted"/>
<dbReference type="Pfam" id="PF00632">
    <property type="entry name" value="HECT"/>
    <property type="match status" value="1"/>
</dbReference>
<dbReference type="Gene3D" id="3.90.1750.10">
    <property type="entry name" value="Hect, E3 ligase catalytic domains"/>
    <property type="match status" value="1"/>
</dbReference>
<dbReference type="OrthoDB" id="8068875at2759"/>
<accession>A8PZ82</accession>
<evidence type="ECO:0000313" key="9">
    <source>
        <dbReference type="EMBL" id="EDP43683.1"/>
    </source>
</evidence>
<evidence type="ECO:0000256" key="7">
    <source>
        <dbReference type="SAM" id="MobiDB-lite"/>
    </source>
</evidence>
<evidence type="ECO:0000256" key="5">
    <source>
        <dbReference type="ARBA" id="ARBA00022786"/>
    </source>
</evidence>
<dbReference type="EC" id="2.3.2.26" evidence="3"/>
<reference evidence="9 10" key="1">
    <citation type="journal article" date="2007" name="Proc. Natl. Acad. Sci. U.S.A.">
        <title>Dandruff-associated Malassezia genomes reveal convergent and divergent virulence traits shared with plant and human fungal pathogens.</title>
        <authorList>
            <person name="Xu J."/>
            <person name="Saunders C.W."/>
            <person name="Hu P."/>
            <person name="Grant R.A."/>
            <person name="Boekhout T."/>
            <person name="Kuramae E.E."/>
            <person name="Kronstad J.W."/>
            <person name="Deangelis Y.M."/>
            <person name="Reeder N.L."/>
            <person name="Johnstone K.R."/>
            <person name="Leland M."/>
            <person name="Fieno A.M."/>
            <person name="Begley W.M."/>
            <person name="Sun Y."/>
            <person name="Lacey M.P."/>
            <person name="Chaudhary T."/>
            <person name="Keough T."/>
            <person name="Chu L."/>
            <person name="Sears R."/>
            <person name="Yuan B."/>
            <person name="Dawson T.L.Jr."/>
        </authorList>
    </citation>
    <scope>NUCLEOTIDE SEQUENCE [LARGE SCALE GENOMIC DNA]</scope>
    <source>
        <strain evidence="10">ATCC MYA-4612 / CBS 7966</strain>
    </source>
</reference>
<dbReference type="PROSITE" id="PS50237">
    <property type="entry name" value="HECT"/>
    <property type="match status" value="1"/>
</dbReference>
<dbReference type="STRING" id="425265.A8PZ82"/>
<dbReference type="GO" id="GO:0006511">
    <property type="term" value="P:ubiquitin-dependent protein catabolic process"/>
    <property type="evidence" value="ECO:0007669"/>
    <property type="project" value="TreeGrafter"/>
</dbReference>
<dbReference type="GO" id="GO:0005737">
    <property type="term" value="C:cytoplasm"/>
    <property type="evidence" value="ECO:0007669"/>
    <property type="project" value="TreeGrafter"/>
</dbReference>
<dbReference type="InterPro" id="IPR035983">
    <property type="entry name" value="Hect_E3_ubiquitin_ligase"/>
</dbReference>
<dbReference type="KEGG" id="mgl:MGL_1896"/>